<name>A0A0S1SXM4_9MYCO</name>
<dbReference type="Proteomes" id="UP000045782">
    <property type="component" value="Unassembled WGS sequence"/>
</dbReference>
<organism evidence="2 3">
    <name type="scientific">Mycobacteroides abscessus</name>
    <dbReference type="NCBI Taxonomy" id="36809"/>
    <lineage>
        <taxon>Bacteria</taxon>
        <taxon>Bacillati</taxon>
        <taxon>Actinomycetota</taxon>
        <taxon>Actinomycetes</taxon>
        <taxon>Mycobacteriales</taxon>
        <taxon>Mycobacteriaceae</taxon>
        <taxon>Mycobacteroides</taxon>
    </lineage>
</organism>
<feature type="chain" id="PRO_5043133442" evidence="1">
    <location>
        <begin position="20"/>
        <end position="94"/>
    </location>
</feature>
<reference evidence="2 3" key="1">
    <citation type="submission" date="2015-03" db="EMBL/GenBank/DDBJ databases">
        <authorList>
            <person name="Murphy D."/>
        </authorList>
    </citation>
    <scope>NUCLEOTIDE SEQUENCE [LARGE SCALE GENOMIC DNA]</scope>
    <source>
        <strain evidence="2 3">PAP088</strain>
    </source>
</reference>
<evidence type="ECO:0000256" key="1">
    <source>
        <dbReference type="SAM" id="SignalP"/>
    </source>
</evidence>
<dbReference type="GeneID" id="93377402"/>
<sequence length="94" mass="9212">MLINSVHRVPVRRALAAMAAPLAAAALTLSTPALGYAAGPDPASPATISAAGPAPAGPGCRHHNCWPRPGWGGGHGGGWGHGSWGGHGGFGGHR</sequence>
<protein>
    <submittedName>
        <fullName evidence="2">Uncharacterized protein</fullName>
    </submittedName>
</protein>
<proteinExistence type="predicted"/>
<keyword evidence="1" id="KW-0732">Signal</keyword>
<accession>A0A0S1SXM4</accession>
<dbReference type="AlphaFoldDB" id="A0A0S1SXM4"/>
<dbReference type="RefSeq" id="WP_005113058.1">
    <property type="nucleotide sequence ID" value="NZ_CP014951.1"/>
</dbReference>
<feature type="signal peptide" evidence="1">
    <location>
        <begin position="1"/>
        <end position="19"/>
    </location>
</feature>
<dbReference type="PATRIC" id="fig|36809.5.peg.494"/>
<dbReference type="EMBL" id="CSWP01000009">
    <property type="protein sequence ID" value="CPV65846.1"/>
    <property type="molecule type" value="Genomic_DNA"/>
</dbReference>
<gene>
    <name evidence="2" type="ORF">ERS075579_03888</name>
</gene>
<evidence type="ECO:0000313" key="3">
    <source>
        <dbReference type="Proteomes" id="UP000045782"/>
    </source>
</evidence>
<evidence type="ECO:0000313" key="2">
    <source>
        <dbReference type="EMBL" id="CPV65846.1"/>
    </source>
</evidence>